<comment type="caution">
    <text evidence="1">The sequence shown here is derived from an EMBL/GenBank/DDBJ whole genome shotgun (WGS) entry which is preliminary data.</text>
</comment>
<evidence type="ECO:0000313" key="1">
    <source>
        <dbReference type="EMBL" id="KKL70282.1"/>
    </source>
</evidence>
<feature type="non-terminal residue" evidence="1">
    <location>
        <position position="47"/>
    </location>
</feature>
<dbReference type="EMBL" id="LAZR01025944">
    <property type="protein sequence ID" value="KKL70282.1"/>
    <property type="molecule type" value="Genomic_DNA"/>
</dbReference>
<accession>A0A0F9H4T4</accession>
<evidence type="ECO:0008006" key="2">
    <source>
        <dbReference type="Google" id="ProtNLM"/>
    </source>
</evidence>
<name>A0A0F9H4T4_9ZZZZ</name>
<organism evidence="1">
    <name type="scientific">marine sediment metagenome</name>
    <dbReference type="NCBI Taxonomy" id="412755"/>
    <lineage>
        <taxon>unclassified sequences</taxon>
        <taxon>metagenomes</taxon>
        <taxon>ecological metagenomes</taxon>
    </lineage>
</organism>
<protein>
    <recommendedName>
        <fullName evidence="2">Sulfotransferase domain-containing protein</fullName>
    </recommendedName>
</protein>
<reference evidence="1" key="1">
    <citation type="journal article" date="2015" name="Nature">
        <title>Complex archaea that bridge the gap between prokaryotes and eukaryotes.</title>
        <authorList>
            <person name="Spang A."/>
            <person name="Saw J.H."/>
            <person name="Jorgensen S.L."/>
            <person name="Zaremba-Niedzwiedzka K."/>
            <person name="Martijn J."/>
            <person name="Lind A.E."/>
            <person name="van Eijk R."/>
            <person name="Schleper C."/>
            <person name="Guy L."/>
            <person name="Ettema T.J."/>
        </authorList>
    </citation>
    <scope>NUCLEOTIDE SEQUENCE</scope>
</reference>
<gene>
    <name evidence="1" type="ORF">LCGC14_2106430</name>
</gene>
<dbReference type="AlphaFoldDB" id="A0A0F9H4T4"/>
<sequence>MFTYIVSGMRRTGTSMMMHCLGLGGMSLNYDESRELSLHREYPNNPN</sequence>
<proteinExistence type="predicted"/>